<evidence type="ECO:0000313" key="2">
    <source>
        <dbReference type="Proteomes" id="UP000770785"/>
    </source>
</evidence>
<name>A0ABX0X7S0_9BACT</name>
<dbReference type="RefSeq" id="WP_168035713.1">
    <property type="nucleotide sequence ID" value="NZ_JAATJH010000001.1"/>
</dbReference>
<protein>
    <recommendedName>
        <fullName evidence="3">SGNH/GDSL hydrolase family protein</fullName>
    </recommendedName>
</protein>
<evidence type="ECO:0008006" key="3">
    <source>
        <dbReference type="Google" id="ProtNLM"/>
    </source>
</evidence>
<gene>
    <name evidence="1" type="ORF">GGR27_000399</name>
</gene>
<organism evidence="1 2">
    <name type="scientific">Neolewinella antarctica</name>
    <dbReference type="NCBI Taxonomy" id="442734"/>
    <lineage>
        <taxon>Bacteria</taxon>
        <taxon>Pseudomonadati</taxon>
        <taxon>Bacteroidota</taxon>
        <taxon>Saprospiria</taxon>
        <taxon>Saprospirales</taxon>
        <taxon>Lewinellaceae</taxon>
        <taxon>Neolewinella</taxon>
    </lineage>
</organism>
<comment type="caution">
    <text evidence="1">The sequence shown here is derived from an EMBL/GenBank/DDBJ whole genome shotgun (WGS) entry which is preliminary data.</text>
</comment>
<dbReference type="Proteomes" id="UP000770785">
    <property type="component" value="Unassembled WGS sequence"/>
</dbReference>
<dbReference type="Gene3D" id="3.40.50.1110">
    <property type="entry name" value="SGNH hydrolase"/>
    <property type="match status" value="1"/>
</dbReference>
<dbReference type="SUPFAM" id="SSF52266">
    <property type="entry name" value="SGNH hydrolase"/>
    <property type="match status" value="1"/>
</dbReference>
<keyword evidence="2" id="KW-1185">Reference proteome</keyword>
<dbReference type="EMBL" id="JAATJH010000001">
    <property type="protein sequence ID" value="NJC24918.1"/>
    <property type="molecule type" value="Genomic_DNA"/>
</dbReference>
<proteinExistence type="predicted"/>
<evidence type="ECO:0000313" key="1">
    <source>
        <dbReference type="EMBL" id="NJC24918.1"/>
    </source>
</evidence>
<accession>A0ABX0X7S0</accession>
<reference evidence="1 2" key="1">
    <citation type="submission" date="2020-03" db="EMBL/GenBank/DDBJ databases">
        <title>Genomic Encyclopedia of Type Strains, Phase IV (KMG-IV): sequencing the most valuable type-strain genomes for metagenomic binning, comparative biology and taxonomic classification.</title>
        <authorList>
            <person name="Goeker M."/>
        </authorList>
    </citation>
    <scope>NUCLEOTIDE SEQUENCE [LARGE SCALE GENOMIC DNA]</scope>
    <source>
        <strain evidence="1 2">DSM 105096</strain>
    </source>
</reference>
<sequence length="308" mass="35426">MIKYASHLLIGLILVVIADIAIGKALEYFYFNNESGLLHRTTYSIEETEADVLVFGSSRANHHYDTKLIEEQTNLSAYNTGRDGNFIFYQTAVLKSVLKRYTPKQIVLDFTGTFAFNQSDYDRLSSLLPYYRGHEEMRDVILLKSKFERFKLWSDIYPYNSLLTTIAVGNLEFNKRRENNVGAYNGYVPMHGTMQGSIETVKTDTMYDIDDNKARVFEEFLLLTKEHKVPLLVVYSPVNYTYASDYSIELCGRICAKHQIPFIDFSRSDDFVSKGDLFHDESHLNAAGAELFTEKIIQLIEDSVIDNR</sequence>
<dbReference type="InterPro" id="IPR036514">
    <property type="entry name" value="SGNH_hydro_sf"/>
</dbReference>